<reference evidence="3" key="1">
    <citation type="submission" date="2022-06" db="EMBL/GenBank/DDBJ databases">
        <title>CFH 74404 Thermomicrobiaceae sp.</title>
        <authorList>
            <person name="Ming H."/>
            <person name="Li W.-J."/>
            <person name="Zhao Z."/>
        </authorList>
    </citation>
    <scope>NUCLEOTIDE SEQUENCE</scope>
    <source>
        <strain evidence="3">CFH 74404</strain>
    </source>
</reference>
<evidence type="ECO:0000256" key="1">
    <source>
        <dbReference type="ARBA" id="ARBA00005662"/>
    </source>
</evidence>
<dbReference type="SUPFAM" id="SSF56300">
    <property type="entry name" value="Metallo-dependent phosphatases"/>
    <property type="match status" value="1"/>
</dbReference>
<feature type="domain" description="Capsule synthesis protein CapA" evidence="2">
    <location>
        <begin position="1"/>
        <end position="305"/>
    </location>
</feature>
<evidence type="ECO:0000259" key="2">
    <source>
        <dbReference type="SMART" id="SM00854"/>
    </source>
</evidence>
<evidence type="ECO:0000313" key="3">
    <source>
        <dbReference type="EMBL" id="MCM8749907.1"/>
    </source>
</evidence>
<comment type="caution">
    <text evidence="3">The sequence shown here is derived from an EMBL/GenBank/DDBJ whole genome shotgun (WGS) entry which is preliminary data.</text>
</comment>
<accession>A0AA41WBW8</accession>
<dbReference type="Pfam" id="PF09587">
    <property type="entry name" value="PGA_cap"/>
    <property type="match status" value="1"/>
</dbReference>
<dbReference type="PANTHER" id="PTHR33393">
    <property type="entry name" value="POLYGLUTAMINE SYNTHESIS ACCESSORY PROTEIN RV0574C-RELATED"/>
    <property type="match status" value="1"/>
</dbReference>
<protein>
    <submittedName>
        <fullName evidence="3">CapA family protein</fullName>
    </submittedName>
</protein>
<gene>
    <name evidence="3" type="ORF">NET02_12180</name>
</gene>
<organism evidence="3 4">
    <name type="scientific">Thermalbibacter longus</name>
    <dbReference type="NCBI Taxonomy" id="2951981"/>
    <lineage>
        <taxon>Bacteria</taxon>
        <taxon>Pseudomonadati</taxon>
        <taxon>Thermomicrobiota</taxon>
        <taxon>Thermomicrobia</taxon>
        <taxon>Thermomicrobiales</taxon>
        <taxon>Thermomicrobiaceae</taxon>
        <taxon>Thermalbibacter</taxon>
    </lineage>
</organism>
<proteinExistence type="inferred from homology"/>
<dbReference type="CDD" id="cd07381">
    <property type="entry name" value="MPP_CapA"/>
    <property type="match status" value="1"/>
</dbReference>
<dbReference type="InterPro" id="IPR029052">
    <property type="entry name" value="Metallo-depent_PP-like"/>
</dbReference>
<dbReference type="AlphaFoldDB" id="A0AA41WBW8"/>
<dbReference type="InterPro" id="IPR019079">
    <property type="entry name" value="Capsule_synth_CapA"/>
</dbReference>
<dbReference type="InterPro" id="IPR052169">
    <property type="entry name" value="CW_Biosynth-Accessory"/>
</dbReference>
<dbReference type="Proteomes" id="UP001165306">
    <property type="component" value="Unassembled WGS sequence"/>
</dbReference>
<evidence type="ECO:0000313" key="4">
    <source>
        <dbReference type="Proteomes" id="UP001165306"/>
    </source>
</evidence>
<keyword evidence="4" id="KW-1185">Reference proteome</keyword>
<sequence>MITRRVTRALDPAVQSLIELVQSADIAFTNLEVLPNDFRGYPAEESGGTHLAARSWVLDDLLDFGFTLFACANNHSLDYGVEGLLATIEELEAREVAFAGVGRNLDLARAPAYLEHRGGIAALLACASTFARGQQAGAQRPELPGRPGLNPLRVETTYEVTPQQLEALREVAEALGLEQQRLERIQLGFAFPPDDPDVFPFLEARFRPAERPAVRTAPNRRDLDAILAWTRDARRRADLVIVSVHAHEQAATKEEPAEFLITFAHAAIDAGADVVVGHGPHLLRGMELYRGKPIFYSLGNFIAQNELVELLPADAYERFRADPAMTPSQVFLQRNENERKSFPADRRYWQTVVPICEFEGSELRRIELVPVSLGFGQPVYRRGQPRLADGEEAAEILERFAALSRPFGTAIRIEGGRGLVEIDHSA</sequence>
<dbReference type="SMART" id="SM00854">
    <property type="entry name" value="PGA_cap"/>
    <property type="match status" value="1"/>
</dbReference>
<name>A0AA41WBW8_9BACT</name>
<dbReference type="EMBL" id="JAMSLR010000009">
    <property type="protein sequence ID" value="MCM8749907.1"/>
    <property type="molecule type" value="Genomic_DNA"/>
</dbReference>
<dbReference type="PANTHER" id="PTHR33393:SF13">
    <property type="entry name" value="PGA BIOSYNTHESIS PROTEIN CAPA"/>
    <property type="match status" value="1"/>
</dbReference>
<comment type="similarity">
    <text evidence="1">Belongs to the CapA family.</text>
</comment>